<dbReference type="InterPro" id="IPR027417">
    <property type="entry name" value="P-loop_NTPase"/>
</dbReference>
<dbReference type="AlphaFoldDB" id="A0AAC9KXV3"/>
<dbReference type="SUPFAM" id="SSF52540">
    <property type="entry name" value="P-loop containing nucleoside triphosphate hydrolases"/>
    <property type="match status" value="1"/>
</dbReference>
<keyword evidence="5 8" id="KW-0418">Kinase</keyword>
<gene>
    <name evidence="8" type="primary">tmk</name>
    <name evidence="10" type="ORF">Bmayo_04005</name>
</gene>
<dbReference type="GO" id="GO:0006227">
    <property type="term" value="P:dUDP biosynthetic process"/>
    <property type="evidence" value="ECO:0007669"/>
    <property type="project" value="TreeGrafter"/>
</dbReference>
<dbReference type="GO" id="GO:0004798">
    <property type="term" value="F:dTMP kinase activity"/>
    <property type="evidence" value="ECO:0007669"/>
    <property type="project" value="UniProtKB-UniRule"/>
</dbReference>
<evidence type="ECO:0000256" key="3">
    <source>
        <dbReference type="ARBA" id="ARBA00022727"/>
    </source>
</evidence>
<evidence type="ECO:0000259" key="9">
    <source>
        <dbReference type="Pfam" id="PF02223"/>
    </source>
</evidence>
<dbReference type="InterPro" id="IPR018094">
    <property type="entry name" value="Thymidylate_kinase"/>
</dbReference>
<dbReference type="HAMAP" id="MF_00165">
    <property type="entry name" value="Thymidylate_kinase"/>
    <property type="match status" value="1"/>
</dbReference>
<evidence type="ECO:0000256" key="2">
    <source>
        <dbReference type="ARBA" id="ARBA00022679"/>
    </source>
</evidence>
<keyword evidence="6 8" id="KW-0067">ATP-binding</keyword>
<name>A0AAC9KXV3_9SPIR</name>
<evidence type="ECO:0000256" key="4">
    <source>
        <dbReference type="ARBA" id="ARBA00022741"/>
    </source>
</evidence>
<evidence type="ECO:0000256" key="1">
    <source>
        <dbReference type="ARBA" id="ARBA00009776"/>
    </source>
</evidence>
<dbReference type="GO" id="GO:0005524">
    <property type="term" value="F:ATP binding"/>
    <property type="evidence" value="ECO:0007669"/>
    <property type="project" value="UniProtKB-UniRule"/>
</dbReference>
<sequence>MEKIIKTKIKNDKINNKNVLFLQNTKFIHSYIDNYYYIIIIDNLIINTKRKEEKRFVIKILKNFYCIEGIDGSGKTSITNKLKTLCNDESKYYFTKEPSSGIIGEMIREQLMNFENPLKESTFAYLYAADRHDHLYKKGGILEILNTKSTKIITDRYLFSSIAYQGKLGYELNKNFPLPEKVFFIKTDPKIAYERIQKNRTQSDLFELEKYKTFEQIALKYLKIFKKLENQINVIYIDNSIKDNLDKNAKKIFNLIKF</sequence>
<dbReference type="CDD" id="cd01672">
    <property type="entry name" value="TMPK"/>
    <property type="match status" value="1"/>
</dbReference>
<feature type="domain" description="Thymidylate kinase-like" evidence="9">
    <location>
        <begin position="67"/>
        <end position="245"/>
    </location>
</feature>
<keyword evidence="3 8" id="KW-0545">Nucleotide biosynthesis</keyword>
<evidence type="ECO:0000313" key="11">
    <source>
        <dbReference type="Proteomes" id="UP000185516"/>
    </source>
</evidence>
<dbReference type="GO" id="GO:0006233">
    <property type="term" value="P:dTDP biosynthetic process"/>
    <property type="evidence" value="ECO:0007669"/>
    <property type="project" value="InterPro"/>
</dbReference>
<protein>
    <recommendedName>
        <fullName evidence="8">Thymidylate kinase</fullName>
        <ecNumber evidence="8">2.7.4.9</ecNumber>
    </recommendedName>
    <alternativeName>
        <fullName evidence="8">dTMP kinase</fullName>
    </alternativeName>
</protein>
<dbReference type="NCBIfam" id="TIGR00041">
    <property type="entry name" value="DTMP_kinase"/>
    <property type="match status" value="1"/>
</dbReference>
<keyword evidence="2 8" id="KW-0808">Transferase</keyword>
<dbReference type="InterPro" id="IPR039430">
    <property type="entry name" value="Thymidylate_kin-like_dom"/>
</dbReference>
<evidence type="ECO:0000256" key="5">
    <source>
        <dbReference type="ARBA" id="ARBA00022777"/>
    </source>
</evidence>
<dbReference type="PANTHER" id="PTHR10344:SF4">
    <property type="entry name" value="UMP-CMP KINASE 2, MITOCHONDRIAL"/>
    <property type="match status" value="1"/>
</dbReference>
<keyword evidence="11" id="KW-1185">Reference proteome</keyword>
<dbReference type="Proteomes" id="UP000185516">
    <property type="component" value="Chromosome"/>
</dbReference>
<evidence type="ECO:0000256" key="8">
    <source>
        <dbReference type="HAMAP-Rule" id="MF_00165"/>
    </source>
</evidence>
<dbReference type="PANTHER" id="PTHR10344">
    <property type="entry name" value="THYMIDYLATE KINASE"/>
    <property type="match status" value="1"/>
</dbReference>
<evidence type="ECO:0000256" key="7">
    <source>
        <dbReference type="ARBA" id="ARBA00048743"/>
    </source>
</evidence>
<comment type="function">
    <text evidence="8">Phosphorylation of dTMP to form dTDP in both de novo and salvage pathways of dTTP synthesis.</text>
</comment>
<accession>A0AAC9KXV3</accession>
<dbReference type="GO" id="GO:0005737">
    <property type="term" value="C:cytoplasm"/>
    <property type="evidence" value="ECO:0007669"/>
    <property type="project" value="TreeGrafter"/>
</dbReference>
<dbReference type="PROSITE" id="PS01331">
    <property type="entry name" value="THYMIDYLATE_KINASE"/>
    <property type="match status" value="1"/>
</dbReference>
<comment type="similarity">
    <text evidence="1 8">Belongs to the thymidylate kinase family.</text>
</comment>
<evidence type="ECO:0000313" key="10">
    <source>
        <dbReference type="EMBL" id="APT00159.1"/>
    </source>
</evidence>
<dbReference type="EC" id="2.7.4.9" evidence="8"/>
<dbReference type="EMBL" id="CP015780">
    <property type="protein sequence ID" value="APT00159.1"/>
    <property type="molecule type" value="Genomic_DNA"/>
</dbReference>
<dbReference type="InterPro" id="IPR018095">
    <property type="entry name" value="Thymidylate_kin_CS"/>
</dbReference>
<feature type="binding site" evidence="8">
    <location>
        <begin position="69"/>
        <end position="76"/>
    </location>
    <ligand>
        <name>ATP</name>
        <dbReference type="ChEBI" id="CHEBI:30616"/>
    </ligand>
</feature>
<comment type="catalytic activity">
    <reaction evidence="7 8">
        <text>dTMP + ATP = dTDP + ADP</text>
        <dbReference type="Rhea" id="RHEA:13517"/>
        <dbReference type="ChEBI" id="CHEBI:30616"/>
        <dbReference type="ChEBI" id="CHEBI:58369"/>
        <dbReference type="ChEBI" id="CHEBI:63528"/>
        <dbReference type="ChEBI" id="CHEBI:456216"/>
        <dbReference type="EC" id="2.7.4.9"/>
    </reaction>
</comment>
<evidence type="ECO:0000256" key="6">
    <source>
        <dbReference type="ARBA" id="ARBA00022840"/>
    </source>
</evidence>
<organism evidence="10 11">
    <name type="scientific">Borreliella mayonii</name>
    <dbReference type="NCBI Taxonomy" id="1674146"/>
    <lineage>
        <taxon>Bacteria</taxon>
        <taxon>Pseudomonadati</taxon>
        <taxon>Spirochaetota</taxon>
        <taxon>Spirochaetia</taxon>
        <taxon>Spirochaetales</taxon>
        <taxon>Borreliaceae</taxon>
        <taxon>Borreliella</taxon>
    </lineage>
</organism>
<reference evidence="10 11" key="1">
    <citation type="journal article" date="2016" name="PLoS ONE">
        <title>Whole Genome Sequence and Comparative Genomics of the Novel Lyme Borreliosis Causing Pathogen, Borrelia mayonii.</title>
        <authorList>
            <person name="Kingry L.C."/>
            <person name="Batra D."/>
            <person name="Replogle A."/>
            <person name="Rowe L.A."/>
            <person name="Pritt B.S."/>
            <person name="Petersen J.M."/>
        </authorList>
    </citation>
    <scope>NUCLEOTIDE SEQUENCE [LARGE SCALE GENOMIC DNA]</scope>
    <source>
        <strain evidence="10 11">MN14-1420</strain>
    </source>
</reference>
<keyword evidence="4 8" id="KW-0547">Nucleotide-binding</keyword>
<dbReference type="GO" id="GO:0006235">
    <property type="term" value="P:dTTP biosynthetic process"/>
    <property type="evidence" value="ECO:0007669"/>
    <property type="project" value="UniProtKB-UniRule"/>
</dbReference>
<proteinExistence type="inferred from homology"/>
<dbReference type="Gene3D" id="3.40.50.300">
    <property type="entry name" value="P-loop containing nucleotide triphosphate hydrolases"/>
    <property type="match status" value="1"/>
</dbReference>
<dbReference type="Pfam" id="PF02223">
    <property type="entry name" value="Thymidylate_kin"/>
    <property type="match status" value="1"/>
</dbReference>